<accession>A0A9N9CLB6</accession>
<dbReference type="EMBL" id="CAJVPL010002242">
    <property type="protein sequence ID" value="CAG8604355.1"/>
    <property type="molecule type" value="Genomic_DNA"/>
</dbReference>
<feature type="transmembrane region" description="Helical" evidence="1">
    <location>
        <begin position="192"/>
        <end position="210"/>
    </location>
</feature>
<organism evidence="2 3">
    <name type="scientific">Ambispora gerdemannii</name>
    <dbReference type="NCBI Taxonomy" id="144530"/>
    <lineage>
        <taxon>Eukaryota</taxon>
        <taxon>Fungi</taxon>
        <taxon>Fungi incertae sedis</taxon>
        <taxon>Mucoromycota</taxon>
        <taxon>Glomeromycotina</taxon>
        <taxon>Glomeromycetes</taxon>
        <taxon>Archaeosporales</taxon>
        <taxon>Ambisporaceae</taxon>
        <taxon>Ambispora</taxon>
    </lineage>
</organism>
<evidence type="ECO:0000313" key="3">
    <source>
        <dbReference type="Proteomes" id="UP000789831"/>
    </source>
</evidence>
<feature type="transmembrane region" description="Helical" evidence="1">
    <location>
        <begin position="34"/>
        <end position="55"/>
    </location>
</feature>
<dbReference type="AlphaFoldDB" id="A0A9N9CLB6"/>
<comment type="caution">
    <text evidence="2">The sequence shown here is derived from an EMBL/GenBank/DDBJ whole genome shotgun (WGS) entry which is preliminary data.</text>
</comment>
<keyword evidence="1" id="KW-0812">Transmembrane</keyword>
<protein>
    <submittedName>
        <fullName evidence="2">2900_t:CDS:1</fullName>
    </submittedName>
</protein>
<keyword evidence="3" id="KW-1185">Reference proteome</keyword>
<feature type="transmembrane region" description="Helical" evidence="1">
    <location>
        <begin position="67"/>
        <end position="87"/>
    </location>
</feature>
<keyword evidence="1" id="KW-0472">Membrane</keyword>
<keyword evidence="1" id="KW-1133">Transmembrane helix</keyword>
<gene>
    <name evidence="2" type="ORF">AGERDE_LOCUS9262</name>
</gene>
<feature type="transmembrane region" description="Helical" evidence="1">
    <location>
        <begin position="160"/>
        <end position="180"/>
    </location>
</feature>
<reference evidence="2" key="1">
    <citation type="submission" date="2021-06" db="EMBL/GenBank/DDBJ databases">
        <authorList>
            <person name="Kallberg Y."/>
            <person name="Tangrot J."/>
            <person name="Rosling A."/>
        </authorList>
    </citation>
    <scope>NUCLEOTIDE SEQUENCE</scope>
    <source>
        <strain evidence="2">MT106</strain>
    </source>
</reference>
<feature type="transmembrane region" description="Helical" evidence="1">
    <location>
        <begin position="113"/>
        <end position="139"/>
    </location>
</feature>
<evidence type="ECO:0000313" key="2">
    <source>
        <dbReference type="EMBL" id="CAG8604355.1"/>
    </source>
</evidence>
<proteinExistence type="predicted"/>
<name>A0A9N9CLB6_9GLOM</name>
<evidence type="ECO:0000256" key="1">
    <source>
        <dbReference type="SAM" id="Phobius"/>
    </source>
</evidence>
<sequence length="325" mass="37463">MLNITGLPAILKYGNSLPDHTDSSTCILQYNIGIFFYFQYLILPAVLEFYLWWALFNKDNKIEEKCLIPMSLTVWILGFGFQMIRLFQRRNEQNWGLVANRLFCKPSPSNIEFYGWLILQIIIVISMGLLAIHSTILLFSNWRQYSRKQSRGNAMKFEQTIRLCTSSFLYATFIFSIIIFENNETDLNKITGSQFMIGASGICIFLMFALTRSAAQIFPCCYYASLGSHKSNVKTNIKYYSPTVDKDSDSFRPPTTNFGEHYYELHSIDSRLNNINRDFISKPKESYSNQNQNESSGHDSVLRFISAYEYDLKLSTIVAPSTSNV</sequence>
<dbReference type="Proteomes" id="UP000789831">
    <property type="component" value="Unassembled WGS sequence"/>
</dbReference>